<dbReference type="PRINTS" id="PR00837">
    <property type="entry name" value="V5TPXLIKE"/>
</dbReference>
<dbReference type="Proteomes" id="UP000664991">
    <property type="component" value="Unassembled WGS sequence"/>
</dbReference>
<evidence type="ECO:0000256" key="8">
    <source>
        <dbReference type="ARBA" id="ARBA00023274"/>
    </source>
</evidence>
<evidence type="ECO:0000256" key="1">
    <source>
        <dbReference type="ARBA" id="ARBA00009312"/>
    </source>
</evidence>
<organism evidence="17 18">
    <name type="scientific">Ovis aries</name>
    <name type="common">Sheep</name>
    <dbReference type="NCBI Taxonomy" id="9940"/>
    <lineage>
        <taxon>Eukaryota</taxon>
        <taxon>Metazoa</taxon>
        <taxon>Chordata</taxon>
        <taxon>Craniata</taxon>
        <taxon>Vertebrata</taxon>
        <taxon>Euteleostomi</taxon>
        <taxon>Mammalia</taxon>
        <taxon>Eutheria</taxon>
        <taxon>Laurasiatheria</taxon>
        <taxon>Artiodactyla</taxon>
        <taxon>Ruminantia</taxon>
        <taxon>Pecora</taxon>
        <taxon>Bovidae</taxon>
        <taxon>Caprinae</taxon>
        <taxon>Ovis</taxon>
    </lineage>
</organism>
<dbReference type="GO" id="GO:0005840">
    <property type="term" value="C:ribosome"/>
    <property type="evidence" value="ECO:0007669"/>
    <property type="project" value="UniProtKB-KW"/>
</dbReference>
<dbReference type="AlphaFoldDB" id="A0A836D6G6"/>
<accession>A0A836D6G6</accession>
<dbReference type="GO" id="GO:0006412">
    <property type="term" value="P:translation"/>
    <property type="evidence" value="ECO:0007669"/>
    <property type="project" value="InterPro"/>
</dbReference>
<dbReference type="InterPro" id="IPR018244">
    <property type="entry name" value="Allrgn_V5/Tpx1_CS"/>
</dbReference>
<keyword evidence="3" id="KW-0519">Myristate</keyword>
<evidence type="ECO:0000313" key="17">
    <source>
        <dbReference type="EMBL" id="KAG5213245.1"/>
    </source>
</evidence>
<keyword evidence="7" id="KW-0472">Membrane</keyword>
<dbReference type="SMART" id="SM00198">
    <property type="entry name" value="SCP"/>
    <property type="match status" value="1"/>
</dbReference>
<proteinExistence type="inferred from homology"/>
<dbReference type="GO" id="GO:0005576">
    <property type="term" value="C:extracellular region"/>
    <property type="evidence" value="ECO:0007669"/>
    <property type="project" value="InterPro"/>
</dbReference>
<evidence type="ECO:0000256" key="14">
    <source>
        <dbReference type="ARBA" id="ARBA00069728"/>
    </source>
</evidence>
<keyword evidence="9" id="KW-0449">Lipoprotein</keyword>
<protein>
    <recommendedName>
        <fullName evidence="14">Golgi-associated plant pathogenesis-related protein 1</fullName>
    </recommendedName>
    <alternativeName>
        <fullName evidence="11">40S ribosomal protein S6</fullName>
    </alternativeName>
    <alternativeName>
        <fullName evidence="15">Glioma pathogenesis-related protein 2</fullName>
    </alternativeName>
    <alternativeName>
        <fullName evidence="10">Small ribosomal subunit protein eS6</fullName>
    </alternativeName>
</protein>
<comment type="similarity">
    <text evidence="1">Belongs to the eukaryotic ribosomal protein eS6 family.</text>
</comment>
<evidence type="ECO:0000256" key="7">
    <source>
        <dbReference type="ARBA" id="ARBA00023136"/>
    </source>
</evidence>
<evidence type="ECO:0000313" key="18">
    <source>
        <dbReference type="Proteomes" id="UP000664991"/>
    </source>
</evidence>
<evidence type="ECO:0000256" key="9">
    <source>
        <dbReference type="ARBA" id="ARBA00023288"/>
    </source>
</evidence>
<comment type="subunit">
    <text evidence="13">Homodimer. Interacts with CAV1.</text>
</comment>
<evidence type="ECO:0000256" key="4">
    <source>
        <dbReference type="ARBA" id="ARBA00022980"/>
    </source>
</evidence>
<keyword evidence="5" id="KW-0333">Golgi apparatus</keyword>
<dbReference type="InterPro" id="IPR001283">
    <property type="entry name" value="CRISP-related"/>
</dbReference>
<dbReference type="GO" id="GO:1990904">
    <property type="term" value="C:ribonucleoprotein complex"/>
    <property type="evidence" value="ECO:0007669"/>
    <property type="project" value="UniProtKB-KW"/>
</dbReference>
<evidence type="ECO:0000256" key="11">
    <source>
        <dbReference type="ARBA" id="ARBA00035403"/>
    </source>
</evidence>
<keyword evidence="8" id="KW-0687">Ribonucleoprotein</keyword>
<dbReference type="InterPro" id="IPR034113">
    <property type="entry name" value="SCP_GAPR1-like"/>
</dbReference>
<dbReference type="PANTHER" id="PTHR11502">
    <property type="entry name" value="40S RIBOSOMAL PROTEIN S6"/>
    <property type="match status" value="1"/>
</dbReference>
<keyword evidence="6" id="KW-0175">Coiled coil</keyword>
<comment type="similarity">
    <text evidence="2">Belongs to the CRISP family.</text>
</comment>
<dbReference type="SUPFAM" id="SSF55797">
    <property type="entry name" value="PR-1-like"/>
    <property type="match status" value="1"/>
</dbReference>
<evidence type="ECO:0000256" key="12">
    <source>
        <dbReference type="ARBA" id="ARBA00037794"/>
    </source>
</evidence>
<evidence type="ECO:0000256" key="6">
    <source>
        <dbReference type="ARBA" id="ARBA00023054"/>
    </source>
</evidence>
<dbReference type="SMART" id="SM01405">
    <property type="entry name" value="Ribosomal_S6e"/>
    <property type="match status" value="1"/>
</dbReference>
<evidence type="ECO:0000256" key="5">
    <source>
        <dbReference type="ARBA" id="ARBA00023034"/>
    </source>
</evidence>
<sequence length="306" mass="33716">MKQGVLTHGRVRLLLSKGHSCYRPRRTGERKHKSVRGCIVDANLSVLNLVIVKKGEKDIPGLTDTTVPRRLGPKKASRICKLFNLSKEDDVRHSSPLGFAASGVVTQLGTPSFTAEASWSHHSILSPHSPLSPLPDAVLPWSVRLSPSVPLSWGSAASKQFNDEVLKAHNEYRKQHGVPPLKLCKKLNREAQQYSEALASTRILKHSPESSRGQCGENLAWASYDQTGKEVADRWYSEIKNYNFQQPGFTSGTGHFTAMVWKNTKKMGVGKASASDGSSFVVARYFPAGNVVNQGFFEENVLPPKK</sequence>
<dbReference type="Pfam" id="PF00188">
    <property type="entry name" value="CAP"/>
    <property type="match status" value="1"/>
</dbReference>
<dbReference type="PROSITE" id="PS01009">
    <property type="entry name" value="CRISP_1"/>
    <property type="match status" value="1"/>
</dbReference>
<keyword evidence="4" id="KW-0689">Ribosomal protein</keyword>
<name>A0A836D6G6_SHEEP</name>
<dbReference type="Pfam" id="PF01092">
    <property type="entry name" value="Ribosomal_S6e"/>
    <property type="match status" value="1"/>
</dbReference>
<dbReference type="Gene3D" id="3.40.33.10">
    <property type="entry name" value="CAP"/>
    <property type="match status" value="1"/>
</dbReference>
<dbReference type="FunFam" id="3.40.33.10:FF:000015">
    <property type="entry name" value="Golgi-associated plant pathogenesis-related protein 1"/>
    <property type="match status" value="1"/>
</dbReference>
<dbReference type="CDD" id="cd05382">
    <property type="entry name" value="CAP_GAPR1-like"/>
    <property type="match status" value="1"/>
</dbReference>
<evidence type="ECO:0000256" key="3">
    <source>
        <dbReference type="ARBA" id="ARBA00022707"/>
    </source>
</evidence>
<dbReference type="GO" id="GO:0003735">
    <property type="term" value="F:structural constituent of ribosome"/>
    <property type="evidence" value="ECO:0007669"/>
    <property type="project" value="InterPro"/>
</dbReference>
<feature type="domain" description="SCP" evidence="16">
    <location>
        <begin position="160"/>
        <end position="293"/>
    </location>
</feature>
<comment type="caution">
    <text evidence="17">The sequence shown here is derived from an EMBL/GenBank/DDBJ whole genome shotgun (WGS) entry which is preliminary data.</text>
</comment>
<dbReference type="InterPro" id="IPR001377">
    <property type="entry name" value="Ribosomal_eS6"/>
</dbReference>
<reference evidence="17 18" key="1">
    <citation type="submission" date="2020-12" db="EMBL/GenBank/DDBJ databases">
        <title>De novo assembly of Tibetan sheep genome.</title>
        <authorList>
            <person name="Li X."/>
        </authorList>
    </citation>
    <scope>NUCLEOTIDE SEQUENCE [LARGE SCALE GENOMIC DNA]</scope>
    <source>
        <tissue evidence="17">Heart</tissue>
    </source>
</reference>
<gene>
    <name evidence="17" type="ORF">JEQ12_009031</name>
</gene>
<evidence type="ECO:0000256" key="10">
    <source>
        <dbReference type="ARBA" id="ARBA00035278"/>
    </source>
</evidence>
<evidence type="ECO:0000256" key="13">
    <source>
        <dbReference type="ARBA" id="ARBA00063947"/>
    </source>
</evidence>
<dbReference type="EMBL" id="JAEMGP010000002">
    <property type="protein sequence ID" value="KAG5213245.1"/>
    <property type="molecule type" value="Genomic_DNA"/>
</dbReference>
<dbReference type="InterPro" id="IPR014044">
    <property type="entry name" value="CAP_dom"/>
</dbReference>
<evidence type="ECO:0000256" key="15">
    <source>
        <dbReference type="ARBA" id="ARBA00075475"/>
    </source>
</evidence>
<comment type="subcellular location">
    <subcellularLocation>
        <location evidence="12">Golgi apparatus membrane</location>
        <topology evidence="12">Lipid-anchor</topology>
    </subcellularLocation>
</comment>
<evidence type="ECO:0000256" key="2">
    <source>
        <dbReference type="ARBA" id="ARBA00009923"/>
    </source>
</evidence>
<dbReference type="Gene3D" id="1.20.5.2650">
    <property type="match status" value="1"/>
</dbReference>
<dbReference type="InterPro" id="IPR035940">
    <property type="entry name" value="CAP_sf"/>
</dbReference>
<dbReference type="GO" id="GO:0000139">
    <property type="term" value="C:Golgi membrane"/>
    <property type="evidence" value="ECO:0007669"/>
    <property type="project" value="UniProtKB-SubCell"/>
</dbReference>
<evidence type="ECO:0000259" key="16">
    <source>
        <dbReference type="SMART" id="SM00198"/>
    </source>
</evidence>